<evidence type="ECO:0000256" key="1">
    <source>
        <dbReference type="ARBA" id="ARBA00004651"/>
    </source>
</evidence>
<keyword evidence="7" id="KW-1185">Reference proteome</keyword>
<evidence type="ECO:0000256" key="3">
    <source>
        <dbReference type="ARBA" id="ARBA00022692"/>
    </source>
</evidence>
<sequence length="46" mass="5104">MKFMKVFLQIALLFLFSLAGNAVQQALHLQIPGSIVGMLLLWVCLS</sequence>
<evidence type="ECO:0000313" key="6">
    <source>
        <dbReference type="EMBL" id="MFC5652288.1"/>
    </source>
</evidence>
<dbReference type="Proteomes" id="UP001596047">
    <property type="component" value="Unassembled WGS sequence"/>
</dbReference>
<accession>A0ABW0W290</accession>
<dbReference type="EMBL" id="JBHSOW010000095">
    <property type="protein sequence ID" value="MFC5652288.1"/>
    <property type="molecule type" value="Genomic_DNA"/>
</dbReference>
<dbReference type="Pfam" id="PF03788">
    <property type="entry name" value="LrgA"/>
    <property type="match status" value="1"/>
</dbReference>
<proteinExistence type="predicted"/>
<comment type="caution">
    <text evidence="6">The sequence shown here is derived from an EMBL/GenBank/DDBJ whole genome shotgun (WGS) entry which is preliminary data.</text>
</comment>
<evidence type="ECO:0000256" key="2">
    <source>
        <dbReference type="ARBA" id="ARBA00022475"/>
    </source>
</evidence>
<dbReference type="InterPro" id="IPR005538">
    <property type="entry name" value="LrgA/CidA"/>
</dbReference>
<keyword evidence="3" id="KW-0812">Transmembrane</keyword>
<keyword evidence="2" id="KW-1003">Cell membrane</keyword>
<reference evidence="7" key="1">
    <citation type="journal article" date="2019" name="Int. J. Syst. Evol. Microbiol.">
        <title>The Global Catalogue of Microorganisms (GCM) 10K type strain sequencing project: providing services to taxonomists for standard genome sequencing and annotation.</title>
        <authorList>
            <consortium name="The Broad Institute Genomics Platform"/>
            <consortium name="The Broad Institute Genome Sequencing Center for Infectious Disease"/>
            <person name="Wu L."/>
            <person name="Ma J."/>
        </authorList>
    </citation>
    <scope>NUCLEOTIDE SEQUENCE [LARGE SCALE GENOMIC DNA]</scope>
    <source>
        <strain evidence="7">CGMCC 1.3240</strain>
    </source>
</reference>
<protein>
    <submittedName>
        <fullName evidence="6">CidA/LrgA family protein</fullName>
    </submittedName>
</protein>
<keyword evidence="5" id="KW-0472">Membrane</keyword>
<evidence type="ECO:0000313" key="7">
    <source>
        <dbReference type="Proteomes" id="UP001596047"/>
    </source>
</evidence>
<organism evidence="6 7">
    <name type="scientific">Paenibacillus solisilvae</name>
    <dbReference type="NCBI Taxonomy" id="2486751"/>
    <lineage>
        <taxon>Bacteria</taxon>
        <taxon>Bacillati</taxon>
        <taxon>Bacillota</taxon>
        <taxon>Bacilli</taxon>
        <taxon>Bacillales</taxon>
        <taxon>Paenibacillaceae</taxon>
        <taxon>Paenibacillus</taxon>
    </lineage>
</organism>
<name>A0ABW0W290_9BACL</name>
<evidence type="ECO:0000256" key="5">
    <source>
        <dbReference type="ARBA" id="ARBA00023136"/>
    </source>
</evidence>
<comment type="subcellular location">
    <subcellularLocation>
        <location evidence="1">Cell membrane</location>
        <topology evidence="1">Multi-pass membrane protein</topology>
    </subcellularLocation>
</comment>
<evidence type="ECO:0000256" key="4">
    <source>
        <dbReference type="ARBA" id="ARBA00022989"/>
    </source>
</evidence>
<keyword evidence="4" id="KW-1133">Transmembrane helix</keyword>
<dbReference type="RefSeq" id="WP_379190925.1">
    <property type="nucleotide sequence ID" value="NZ_JBHSOW010000095.1"/>
</dbReference>
<gene>
    <name evidence="6" type="ORF">ACFPYJ_24875</name>
</gene>